<dbReference type="RefSeq" id="WP_239367901.1">
    <property type="nucleotide sequence ID" value="NZ_JAKREW010000020.1"/>
</dbReference>
<dbReference type="Proteomes" id="UP001201701">
    <property type="component" value="Unassembled WGS sequence"/>
</dbReference>
<organism evidence="1 2">
    <name type="scientific">Mesorhizobium retamae</name>
    <dbReference type="NCBI Taxonomy" id="2912854"/>
    <lineage>
        <taxon>Bacteria</taxon>
        <taxon>Pseudomonadati</taxon>
        <taxon>Pseudomonadota</taxon>
        <taxon>Alphaproteobacteria</taxon>
        <taxon>Hyphomicrobiales</taxon>
        <taxon>Phyllobacteriaceae</taxon>
        <taxon>Mesorhizobium</taxon>
    </lineage>
</organism>
<accession>A0ABS9QJU6</accession>
<proteinExistence type="predicted"/>
<sequence length="53" mass="6246">MKSKLERIRELRDTGHSLEEAKRIVAREDLDIEIRDAKTIDDLRAILWSLNGR</sequence>
<evidence type="ECO:0000313" key="2">
    <source>
        <dbReference type="Proteomes" id="UP001201701"/>
    </source>
</evidence>
<dbReference type="EMBL" id="JAKREW010000020">
    <property type="protein sequence ID" value="MCG7507088.1"/>
    <property type="molecule type" value="Genomic_DNA"/>
</dbReference>
<evidence type="ECO:0000313" key="1">
    <source>
        <dbReference type="EMBL" id="MCG7507088.1"/>
    </source>
</evidence>
<name>A0ABS9QJU6_9HYPH</name>
<gene>
    <name evidence="1" type="ORF">L4923_18830</name>
</gene>
<keyword evidence="2" id="KW-1185">Reference proteome</keyword>
<reference evidence="1 2" key="1">
    <citation type="submission" date="2022-02" db="EMBL/GenBank/DDBJ databases">
        <title>Draft genome sequence of Mezorhizobium retamae strain IRAMC:0171 isolated from Retama raetam nodules.</title>
        <authorList>
            <person name="Bengaied R."/>
            <person name="Sbissi I."/>
            <person name="Huber K."/>
            <person name="Ghodbane F."/>
            <person name="Nouioui I."/>
            <person name="Tarhouni M."/>
            <person name="Gtari M."/>
        </authorList>
    </citation>
    <scope>NUCLEOTIDE SEQUENCE [LARGE SCALE GENOMIC DNA]</scope>
    <source>
        <strain evidence="1 2">IRAMC:0171</strain>
    </source>
</reference>
<protein>
    <submittedName>
        <fullName evidence="1">Uncharacterized protein</fullName>
    </submittedName>
</protein>
<comment type="caution">
    <text evidence="1">The sequence shown here is derived from an EMBL/GenBank/DDBJ whole genome shotgun (WGS) entry which is preliminary data.</text>
</comment>